<dbReference type="AlphaFoldDB" id="A0A1M6ZXI5"/>
<accession>A0A1M6ZXI5</accession>
<dbReference type="InterPro" id="IPR011040">
    <property type="entry name" value="Sialidase"/>
</dbReference>
<sequence length="370" mass="39985">MQVAILAMAVLSIGLSGYALWRDETLNWTFAVPESPPPTGAPVFDTVFDHTPSEGMAHSPAITINGDEVGILWFQGSSEAQPDVEIHRVVLRRDETGWQAAPPEPYLTSAALGDAFEPRQLVVTLGNTVQNEAAHDALYATVVSVGGWAMASVADVRMDKGNPVWARKLNLSPFLNRSMLVKSPMVAYSDGSMALPAYFEMGSTYGVLVRTDAQGRARDLRRMTGKRIKPIQPMIVVLDGARALAFLRDFDNSGQVYVSRTQDGGRTWSEAEATGIAHPSAPVAALPVSGGRILMAMNGGADSADLLHLALSEDEGGSWRVIHSLDRQPGDARYPMLRRLPDGQILLAYSHGTKKGLRAHVFNEAWVAAQ</sequence>
<dbReference type="PANTHER" id="PTHR43752:SF2">
    <property type="entry name" value="BNR_ASP-BOX REPEAT FAMILY PROTEIN"/>
    <property type="match status" value="1"/>
</dbReference>
<dbReference type="RefSeq" id="WP_149777818.1">
    <property type="nucleotide sequence ID" value="NZ_FRCB01000001.1"/>
</dbReference>
<dbReference type="PANTHER" id="PTHR43752">
    <property type="entry name" value="BNR/ASP-BOX REPEAT FAMILY PROTEIN"/>
    <property type="match status" value="1"/>
</dbReference>
<reference evidence="2 3" key="1">
    <citation type="submission" date="2016-11" db="EMBL/GenBank/DDBJ databases">
        <authorList>
            <person name="Varghese N."/>
            <person name="Submissions S."/>
        </authorList>
    </citation>
    <scope>NUCLEOTIDE SEQUENCE [LARGE SCALE GENOMIC DNA]</scope>
    <source>
        <strain evidence="2 3">DSM 28249</strain>
    </source>
</reference>
<proteinExistence type="predicted"/>
<dbReference type="Pfam" id="PF13088">
    <property type="entry name" value="BNR_2"/>
    <property type="match status" value="1"/>
</dbReference>
<dbReference type="Gene3D" id="2.120.10.10">
    <property type="match status" value="1"/>
</dbReference>
<organism evidence="2 3">
    <name type="scientific">Roseovarius litoreus</name>
    <dbReference type="NCBI Taxonomy" id="1155722"/>
    <lineage>
        <taxon>Bacteria</taxon>
        <taxon>Pseudomonadati</taxon>
        <taxon>Pseudomonadota</taxon>
        <taxon>Alphaproteobacteria</taxon>
        <taxon>Rhodobacterales</taxon>
        <taxon>Roseobacteraceae</taxon>
        <taxon>Roseovarius</taxon>
    </lineage>
</organism>
<dbReference type="CDD" id="cd15482">
    <property type="entry name" value="Sialidase_non-viral"/>
    <property type="match status" value="1"/>
</dbReference>
<evidence type="ECO:0000313" key="2">
    <source>
        <dbReference type="EMBL" id="SHL35089.1"/>
    </source>
</evidence>
<dbReference type="EMBL" id="FRCB01000001">
    <property type="protein sequence ID" value="SHL35089.1"/>
    <property type="molecule type" value="Genomic_DNA"/>
</dbReference>
<name>A0A1M6ZXI5_9RHOB</name>
<keyword evidence="3" id="KW-1185">Reference proteome</keyword>
<protein>
    <submittedName>
        <fullName evidence="2">BNR repeat-like domain-containing protein</fullName>
    </submittedName>
</protein>
<evidence type="ECO:0000313" key="3">
    <source>
        <dbReference type="Proteomes" id="UP000322545"/>
    </source>
</evidence>
<dbReference type="InterPro" id="IPR036278">
    <property type="entry name" value="Sialidase_sf"/>
</dbReference>
<feature type="domain" description="Sialidase" evidence="1">
    <location>
        <begin position="72"/>
        <end position="345"/>
    </location>
</feature>
<dbReference type="Proteomes" id="UP000322545">
    <property type="component" value="Unassembled WGS sequence"/>
</dbReference>
<evidence type="ECO:0000259" key="1">
    <source>
        <dbReference type="Pfam" id="PF13088"/>
    </source>
</evidence>
<dbReference type="SUPFAM" id="SSF50939">
    <property type="entry name" value="Sialidases"/>
    <property type="match status" value="1"/>
</dbReference>
<gene>
    <name evidence="2" type="ORF">SAMN05443432_101219</name>
</gene>